<evidence type="ECO:0000256" key="1">
    <source>
        <dbReference type="SAM" id="Coils"/>
    </source>
</evidence>
<keyword evidence="1" id="KW-0175">Coiled coil</keyword>
<dbReference type="AlphaFoldDB" id="A0AAN7B927"/>
<evidence type="ECO:0000313" key="3">
    <source>
        <dbReference type="Proteomes" id="UP001301769"/>
    </source>
</evidence>
<feature type="coiled-coil region" evidence="1">
    <location>
        <begin position="70"/>
        <end position="117"/>
    </location>
</feature>
<organism evidence="2 3">
    <name type="scientific">Rhypophila decipiens</name>
    <dbReference type="NCBI Taxonomy" id="261697"/>
    <lineage>
        <taxon>Eukaryota</taxon>
        <taxon>Fungi</taxon>
        <taxon>Dikarya</taxon>
        <taxon>Ascomycota</taxon>
        <taxon>Pezizomycotina</taxon>
        <taxon>Sordariomycetes</taxon>
        <taxon>Sordariomycetidae</taxon>
        <taxon>Sordariales</taxon>
        <taxon>Naviculisporaceae</taxon>
        <taxon>Rhypophila</taxon>
    </lineage>
</organism>
<evidence type="ECO:0000313" key="2">
    <source>
        <dbReference type="EMBL" id="KAK4214959.1"/>
    </source>
</evidence>
<protein>
    <submittedName>
        <fullName evidence="2">Uncharacterized protein</fullName>
    </submittedName>
</protein>
<reference evidence="2" key="1">
    <citation type="journal article" date="2023" name="Mol. Phylogenet. Evol.">
        <title>Genome-scale phylogeny and comparative genomics of the fungal order Sordariales.</title>
        <authorList>
            <person name="Hensen N."/>
            <person name="Bonometti L."/>
            <person name="Westerberg I."/>
            <person name="Brannstrom I.O."/>
            <person name="Guillou S."/>
            <person name="Cros-Aarteil S."/>
            <person name="Calhoun S."/>
            <person name="Haridas S."/>
            <person name="Kuo A."/>
            <person name="Mondo S."/>
            <person name="Pangilinan J."/>
            <person name="Riley R."/>
            <person name="LaButti K."/>
            <person name="Andreopoulos B."/>
            <person name="Lipzen A."/>
            <person name="Chen C."/>
            <person name="Yan M."/>
            <person name="Daum C."/>
            <person name="Ng V."/>
            <person name="Clum A."/>
            <person name="Steindorff A."/>
            <person name="Ohm R.A."/>
            <person name="Martin F."/>
            <person name="Silar P."/>
            <person name="Natvig D.O."/>
            <person name="Lalanne C."/>
            <person name="Gautier V."/>
            <person name="Ament-Velasquez S.L."/>
            <person name="Kruys A."/>
            <person name="Hutchinson M.I."/>
            <person name="Powell A.J."/>
            <person name="Barry K."/>
            <person name="Miller A.N."/>
            <person name="Grigoriev I.V."/>
            <person name="Debuchy R."/>
            <person name="Gladieux P."/>
            <person name="Hiltunen Thoren M."/>
            <person name="Johannesson H."/>
        </authorList>
    </citation>
    <scope>NUCLEOTIDE SEQUENCE</scope>
    <source>
        <strain evidence="2">PSN293</strain>
    </source>
</reference>
<dbReference type="Proteomes" id="UP001301769">
    <property type="component" value="Unassembled WGS sequence"/>
</dbReference>
<reference evidence="2" key="2">
    <citation type="submission" date="2023-05" db="EMBL/GenBank/DDBJ databases">
        <authorList>
            <consortium name="Lawrence Berkeley National Laboratory"/>
            <person name="Steindorff A."/>
            <person name="Hensen N."/>
            <person name="Bonometti L."/>
            <person name="Westerberg I."/>
            <person name="Brannstrom I.O."/>
            <person name="Guillou S."/>
            <person name="Cros-Aarteil S."/>
            <person name="Calhoun S."/>
            <person name="Haridas S."/>
            <person name="Kuo A."/>
            <person name="Mondo S."/>
            <person name="Pangilinan J."/>
            <person name="Riley R."/>
            <person name="Labutti K."/>
            <person name="Andreopoulos B."/>
            <person name="Lipzen A."/>
            <person name="Chen C."/>
            <person name="Yanf M."/>
            <person name="Daum C."/>
            <person name="Ng V."/>
            <person name="Clum A."/>
            <person name="Ohm R."/>
            <person name="Martin F."/>
            <person name="Silar P."/>
            <person name="Natvig D."/>
            <person name="Lalanne C."/>
            <person name="Gautier V."/>
            <person name="Ament-Velasquez S.L."/>
            <person name="Kruys A."/>
            <person name="Hutchinson M.I."/>
            <person name="Powell A.J."/>
            <person name="Barry K."/>
            <person name="Miller A.N."/>
            <person name="Grigoriev I.V."/>
            <person name="Debuchy R."/>
            <person name="Gladieux P."/>
            <person name="Thoren M.H."/>
            <person name="Johannesson H."/>
        </authorList>
    </citation>
    <scope>NUCLEOTIDE SEQUENCE</scope>
    <source>
        <strain evidence="2">PSN293</strain>
    </source>
</reference>
<keyword evidence="3" id="KW-1185">Reference proteome</keyword>
<gene>
    <name evidence="2" type="ORF">QBC37DRAFT_460488</name>
</gene>
<accession>A0AAN7B927</accession>
<comment type="caution">
    <text evidence="2">The sequence shown here is derived from an EMBL/GenBank/DDBJ whole genome shotgun (WGS) entry which is preliminary data.</text>
</comment>
<dbReference type="EMBL" id="MU858086">
    <property type="protein sequence ID" value="KAK4214959.1"/>
    <property type="molecule type" value="Genomic_DNA"/>
</dbReference>
<sequence>MPPPAPKVKDALKAQDVPNTLINIEWEAHNIRKEAHSVNALWVECQAELQELKSKASDSDAIHASNLARINELQDVLKATEAEGQELKNKSGIRFEKEAAVIELKRVREENKTLKEALGRCGTIPTDNLNTSNQLQGVQELEAFRVDVRRSVNELRRGVKALIEMYFDLTKDPSAAGDDGANPHSKDQDGHLTTINALEFFYEWNWNTAFMCDRRALINGRIYRFLHTEFFSKPLFGFNEAERAGGNQAVSKIEETLRYYERLLLAKKVAPGKVADWVRMTIASAQEMSSYYRHARGQHPTRIANHMVDYFYPLLKGATYEKKIKGLRRMDEICVQAVDLVLKVRKGRDRWVFVSWDDYDTLKDVPYDIDALFNTVGFQGEEELKPGMWGSDIALQMFGGLCYHERREDDTFEEQGHVVARTRCIYDLDENWKEGDEPPRKKVKTES</sequence>
<name>A0AAN7B927_9PEZI</name>
<proteinExistence type="predicted"/>